<dbReference type="InterPro" id="IPR051813">
    <property type="entry name" value="HepT_RNase_toxin"/>
</dbReference>
<dbReference type="Proteomes" id="UP000199608">
    <property type="component" value="Unassembled WGS sequence"/>
</dbReference>
<dbReference type="PANTHER" id="PTHR34139">
    <property type="entry name" value="UPF0331 PROTEIN MJ0127"/>
    <property type="match status" value="1"/>
</dbReference>
<accession>A0A1H2EJ73</accession>
<dbReference type="Pfam" id="PF01934">
    <property type="entry name" value="HepT-like"/>
    <property type="match status" value="1"/>
</dbReference>
<evidence type="ECO:0000256" key="5">
    <source>
        <dbReference type="ARBA" id="ARBA00022801"/>
    </source>
</evidence>
<gene>
    <name evidence="7" type="ORF">SAMN04487931_103151</name>
</gene>
<proteinExistence type="inferred from homology"/>
<evidence type="ECO:0000256" key="4">
    <source>
        <dbReference type="ARBA" id="ARBA00022741"/>
    </source>
</evidence>
<dbReference type="InterPro" id="IPR008201">
    <property type="entry name" value="HepT-like"/>
</dbReference>
<protein>
    <submittedName>
        <fullName evidence="7">Uncharacterized conserved protein, contains HEPN domain</fullName>
    </submittedName>
</protein>
<dbReference type="Gene3D" id="1.20.120.580">
    <property type="entry name" value="bsu32300-like"/>
    <property type="match status" value="1"/>
</dbReference>
<keyword evidence="2" id="KW-1277">Toxin-antitoxin system</keyword>
<dbReference type="GO" id="GO:0004540">
    <property type="term" value="F:RNA nuclease activity"/>
    <property type="evidence" value="ECO:0007669"/>
    <property type="project" value="InterPro"/>
</dbReference>
<keyword evidence="4" id="KW-0547">Nucleotide-binding</keyword>
<dbReference type="RefSeq" id="WP_092231454.1">
    <property type="nucleotide sequence ID" value="NZ_FNLL01000003.1"/>
</dbReference>
<evidence type="ECO:0000313" key="8">
    <source>
        <dbReference type="Proteomes" id="UP000199608"/>
    </source>
</evidence>
<dbReference type="PANTHER" id="PTHR34139:SF1">
    <property type="entry name" value="RNASE MJ1380-RELATED"/>
    <property type="match status" value="1"/>
</dbReference>
<dbReference type="InterPro" id="IPR037038">
    <property type="entry name" value="HepT-like_sf"/>
</dbReference>
<dbReference type="AlphaFoldDB" id="A0A1H2EJ73"/>
<keyword evidence="5" id="KW-0378">Hydrolase</keyword>
<keyword evidence="1" id="KW-0597">Phosphoprotein</keyword>
<keyword evidence="8" id="KW-1185">Reference proteome</keyword>
<keyword evidence="3" id="KW-0540">Nuclease</keyword>
<sequence length="118" mass="14071">MPDKIISENMFLIFKSIELILNRFEDIRKPDDFVLDDNGVTILDSIAMRLQVVGELLKKIKKADNSFLKNYDEINWENIMRLRDIVSHHYEKVDHEIIYDICQNHLPLLKKTIQKMLK</sequence>
<dbReference type="GO" id="GO:0110001">
    <property type="term" value="C:toxin-antitoxin complex"/>
    <property type="evidence" value="ECO:0007669"/>
    <property type="project" value="InterPro"/>
</dbReference>
<dbReference type="GO" id="GO:0016787">
    <property type="term" value="F:hydrolase activity"/>
    <property type="evidence" value="ECO:0007669"/>
    <property type="project" value="UniProtKB-KW"/>
</dbReference>
<dbReference type="GO" id="GO:0000166">
    <property type="term" value="F:nucleotide binding"/>
    <property type="evidence" value="ECO:0007669"/>
    <property type="project" value="UniProtKB-KW"/>
</dbReference>
<dbReference type="EMBL" id="FNLL01000003">
    <property type="protein sequence ID" value="SDT95003.1"/>
    <property type="molecule type" value="Genomic_DNA"/>
</dbReference>
<evidence type="ECO:0000313" key="7">
    <source>
        <dbReference type="EMBL" id="SDT95003.1"/>
    </source>
</evidence>
<dbReference type="SUPFAM" id="SSF81593">
    <property type="entry name" value="Nucleotidyltransferase substrate binding subunit/domain"/>
    <property type="match status" value="1"/>
</dbReference>
<comment type="similarity">
    <text evidence="6">Belongs to the HepT RNase toxin family.</text>
</comment>
<reference evidence="8" key="1">
    <citation type="submission" date="2016-10" db="EMBL/GenBank/DDBJ databases">
        <authorList>
            <person name="Varghese N."/>
            <person name="Submissions S."/>
        </authorList>
    </citation>
    <scope>NUCLEOTIDE SEQUENCE [LARGE SCALE GENOMIC DNA]</scope>
    <source>
        <strain evidence="8">DSM 3384</strain>
    </source>
</reference>
<name>A0A1H2EJ73_9BACT</name>
<evidence type="ECO:0000256" key="1">
    <source>
        <dbReference type="ARBA" id="ARBA00022553"/>
    </source>
</evidence>
<organism evidence="7 8">
    <name type="scientific">Desulfobacula phenolica</name>
    <dbReference type="NCBI Taxonomy" id="90732"/>
    <lineage>
        <taxon>Bacteria</taxon>
        <taxon>Pseudomonadati</taxon>
        <taxon>Thermodesulfobacteriota</taxon>
        <taxon>Desulfobacteria</taxon>
        <taxon>Desulfobacterales</taxon>
        <taxon>Desulfobacteraceae</taxon>
        <taxon>Desulfobacula</taxon>
    </lineage>
</organism>
<evidence type="ECO:0000256" key="2">
    <source>
        <dbReference type="ARBA" id="ARBA00022649"/>
    </source>
</evidence>
<evidence type="ECO:0000256" key="3">
    <source>
        <dbReference type="ARBA" id="ARBA00022722"/>
    </source>
</evidence>
<evidence type="ECO:0000256" key="6">
    <source>
        <dbReference type="ARBA" id="ARBA00024207"/>
    </source>
</evidence>